<dbReference type="Proteomes" id="UP001165082">
    <property type="component" value="Unassembled WGS sequence"/>
</dbReference>
<gene>
    <name evidence="2" type="ORF">TrRE_jg4128</name>
</gene>
<dbReference type="InterPro" id="IPR036390">
    <property type="entry name" value="WH_DNA-bd_sf"/>
</dbReference>
<organism evidence="2 3">
    <name type="scientific">Triparma retinervis</name>
    <dbReference type="NCBI Taxonomy" id="2557542"/>
    <lineage>
        <taxon>Eukaryota</taxon>
        <taxon>Sar</taxon>
        <taxon>Stramenopiles</taxon>
        <taxon>Ochrophyta</taxon>
        <taxon>Bolidophyceae</taxon>
        <taxon>Parmales</taxon>
        <taxon>Triparmaceae</taxon>
        <taxon>Triparma</taxon>
    </lineage>
</organism>
<dbReference type="PANTHER" id="PTHR10855:SF1">
    <property type="entry name" value="26S PROTEASOME NON-ATPASE REGULATORY SUBUNIT 12"/>
    <property type="match status" value="1"/>
</dbReference>
<name>A0A9W7AEG8_9STRA</name>
<dbReference type="Pfam" id="PF01399">
    <property type="entry name" value="PCI"/>
    <property type="match status" value="1"/>
</dbReference>
<dbReference type="PANTHER" id="PTHR10855">
    <property type="entry name" value="26S PROTEASOME NON-ATPASE REGULATORY SUBUNIT 12/COP9 SIGNALOSOME COMPLEX SUBUNIT 4"/>
    <property type="match status" value="1"/>
</dbReference>
<dbReference type="EMBL" id="BRXZ01001440">
    <property type="protein sequence ID" value="GMH71256.1"/>
    <property type="molecule type" value="Genomic_DNA"/>
</dbReference>
<proteinExistence type="predicted"/>
<dbReference type="AlphaFoldDB" id="A0A9W7AEG8"/>
<keyword evidence="3" id="KW-1185">Reference proteome</keyword>
<reference evidence="2" key="1">
    <citation type="submission" date="2022-07" db="EMBL/GenBank/DDBJ databases">
        <title>Genome analysis of Parmales, a sister group of diatoms, reveals the evolutionary specialization of diatoms from phago-mixotrophs to photoautotrophs.</title>
        <authorList>
            <person name="Ban H."/>
            <person name="Sato S."/>
            <person name="Yoshikawa S."/>
            <person name="Kazumasa Y."/>
            <person name="Nakamura Y."/>
            <person name="Ichinomiya M."/>
            <person name="Saitoh K."/>
            <person name="Sato N."/>
            <person name="Blanc-Mathieu R."/>
            <person name="Endo H."/>
            <person name="Kuwata A."/>
            <person name="Ogata H."/>
        </authorList>
    </citation>
    <scope>NUCLEOTIDE SEQUENCE</scope>
</reference>
<dbReference type="InterPro" id="IPR054559">
    <property type="entry name" value="PSMD12-CSN4-like_N"/>
</dbReference>
<dbReference type="InterPro" id="IPR000717">
    <property type="entry name" value="PCI_dom"/>
</dbReference>
<evidence type="ECO:0000313" key="3">
    <source>
        <dbReference type="Proteomes" id="UP001165082"/>
    </source>
</evidence>
<sequence length="487" mass="53610">MCDLNEIGGRSEVGPGKKSRQSCHSLILHSSATNMNADGQFEEKKDLTGDCDVKIPQADKLAAAPGGLGGALDLLYGLEKQCRVGNDVSNLKRVCLRCVQLCKEGGDYERMVECLNFITKRRSQKQQAIASVVKEAFGYVAESPEGPVRQNLVLCLRDITDGRIYVEAERARLTLVLSKMYEKSGDISKSAEVLQEVHVETYGSLSKREKLDFILEQVRMVLLKRDFVRAYIVSQKVNKKLLEEPAFKDAKVAFYTLMIDYYREMKDAWELSNCYMQIYSAGLPANSGQDGPGGVVAMDDGQEDVGGGAENLQAAVAFLCLSKHGPEQVDKMLKLLSDETCASSEVLVGALRVFTTHEIVKCPFPGMSELLSCPACQEGGKKETWNLAMSSRTTEHNVRTAARYYKRITGSRLCGLLGMSGPDLERAIANMVAEGEVEAKIDRPRDVVRFGGKTTDESVLTEWAADLGELLGVVEKTWEGVQKEMVA</sequence>
<comment type="caution">
    <text evidence="2">The sequence shown here is derived from an EMBL/GenBank/DDBJ whole genome shotgun (WGS) entry which is preliminary data.</text>
</comment>
<dbReference type="Gene3D" id="1.10.10.10">
    <property type="entry name" value="Winged helix-like DNA-binding domain superfamily/Winged helix DNA-binding domain"/>
    <property type="match status" value="1"/>
</dbReference>
<accession>A0A9W7AEG8</accession>
<dbReference type="InterPro" id="IPR036388">
    <property type="entry name" value="WH-like_DNA-bd_sf"/>
</dbReference>
<protein>
    <recommendedName>
        <fullName evidence="1">PCI domain-containing protein</fullName>
    </recommendedName>
</protein>
<dbReference type="SUPFAM" id="SSF46785">
    <property type="entry name" value="Winged helix' DNA-binding domain"/>
    <property type="match status" value="1"/>
</dbReference>
<feature type="domain" description="PCI" evidence="1">
    <location>
        <begin position="384"/>
        <end position="470"/>
    </location>
</feature>
<dbReference type="SMART" id="SM00088">
    <property type="entry name" value="PINT"/>
    <property type="match status" value="1"/>
</dbReference>
<dbReference type="InterPro" id="IPR040134">
    <property type="entry name" value="PSMD12/CSN4"/>
</dbReference>
<evidence type="ECO:0000313" key="2">
    <source>
        <dbReference type="EMBL" id="GMH71256.1"/>
    </source>
</evidence>
<evidence type="ECO:0000259" key="1">
    <source>
        <dbReference type="SMART" id="SM00088"/>
    </source>
</evidence>
<dbReference type="GO" id="GO:0008541">
    <property type="term" value="C:proteasome regulatory particle, lid subcomplex"/>
    <property type="evidence" value="ECO:0007669"/>
    <property type="project" value="TreeGrafter"/>
</dbReference>
<dbReference type="Pfam" id="PF22241">
    <property type="entry name" value="PSMD12-CSN4_N"/>
    <property type="match status" value="1"/>
</dbReference>
<dbReference type="OrthoDB" id="268763at2759"/>
<dbReference type="GO" id="GO:0005737">
    <property type="term" value="C:cytoplasm"/>
    <property type="evidence" value="ECO:0007669"/>
    <property type="project" value="TreeGrafter"/>
</dbReference>